<dbReference type="AlphaFoldDB" id="A0A0A5GC03"/>
<keyword evidence="1 5" id="KW-0963">Cytoplasm</keyword>
<dbReference type="InterPro" id="IPR010079">
    <property type="entry name" value="Xanthine_PRibTrfase"/>
</dbReference>
<keyword evidence="3 5" id="KW-0808">Transferase</keyword>
<keyword evidence="9" id="KW-1185">Reference proteome</keyword>
<evidence type="ECO:0000256" key="3">
    <source>
        <dbReference type="ARBA" id="ARBA00022679"/>
    </source>
</evidence>
<accession>A0A0A5GC03</accession>
<dbReference type="InterPro" id="IPR029057">
    <property type="entry name" value="PRTase-like"/>
</dbReference>
<dbReference type="STRING" id="1385510.GCA_000425205_03170"/>
<comment type="subunit">
    <text evidence="5">Homodimer.</text>
</comment>
<comment type="catalytic activity">
    <reaction evidence="5">
        <text>XMP + diphosphate = xanthine + 5-phospho-alpha-D-ribose 1-diphosphate</text>
        <dbReference type="Rhea" id="RHEA:10800"/>
        <dbReference type="ChEBI" id="CHEBI:17712"/>
        <dbReference type="ChEBI" id="CHEBI:33019"/>
        <dbReference type="ChEBI" id="CHEBI:57464"/>
        <dbReference type="ChEBI" id="CHEBI:58017"/>
        <dbReference type="EC" id="2.4.2.22"/>
    </reaction>
</comment>
<comment type="function">
    <text evidence="5">Converts the preformed base xanthine, a product of nucleic acid breakdown, to xanthosine 5'-monophosphate (XMP), so it can be reused for RNA or DNA synthesis.</text>
</comment>
<organism evidence="8 9">
    <name type="scientific">Pontibacillus halophilus JSM 076056 = DSM 19796</name>
    <dbReference type="NCBI Taxonomy" id="1385510"/>
    <lineage>
        <taxon>Bacteria</taxon>
        <taxon>Bacillati</taxon>
        <taxon>Bacillota</taxon>
        <taxon>Bacilli</taxon>
        <taxon>Bacillales</taxon>
        <taxon>Bacillaceae</taxon>
        <taxon>Pontibacillus</taxon>
    </lineage>
</organism>
<keyword evidence="2 5" id="KW-0328">Glycosyltransferase</keyword>
<dbReference type="CDD" id="cd06223">
    <property type="entry name" value="PRTases_typeI"/>
    <property type="match status" value="1"/>
</dbReference>
<keyword evidence="4 5" id="KW-0660">Purine salvage</keyword>
<evidence type="ECO:0000259" key="7">
    <source>
        <dbReference type="Pfam" id="PF00156"/>
    </source>
</evidence>
<dbReference type="NCBIfam" id="TIGR01744">
    <property type="entry name" value="XPRTase"/>
    <property type="match status" value="1"/>
</dbReference>
<feature type="binding site" evidence="5">
    <location>
        <begin position="128"/>
        <end position="132"/>
    </location>
    <ligand>
        <name>5-phospho-alpha-D-ribose 1-diphosphate</name>
        <dbReference type="ChEBI" id="CHEBI:58017"/>
    </ligand>
</feature>
<dbReference type="GO" id="GO:0006166">
    <property type="term" value="P:purine ribonucleoside salvage"/>
    <property type="evidence" value="ECO:0007669"/>
    <property type="project" value="UniProtKB-KW"/>
</dbReference>
<dbReference type="eggNOG" id="COG0503">
    <property type="taxonomic scope" value="Bacteria"/>
</dbReference>
<dbReference type="NCBIfam" id="NF006671">
    <property type="entry name" value="PRK09219.1"/>
    <property type="match status" value="1"/>
</dbReference>
<protein>
    <recommendedName>
        <fullName evidence="5 6">Xanthine phosphoribosyltransferase</fullName>
        <shortName evidence="5">XPRTase</shortName>
        <ecNumber evidence="5 6">2.4.2.22</ecNumber>
    </recommendedName>
</protein>
<feature type="domain" description="Phosphoribosyltransferase" evidence="7">
    <location>
        <begin position="47"/>
        <end position="157"/>
    </location>
</feature>
<dbReference type="GO" id="GO:0046110">
    <property type="term" value="P:xanthine metabolic process"/>
    <property type="evidence" value="ECO:0007669"/>
    <property type="project" value="UniProtKB-UniRule"/>
</dbReference>
<dbReference type="PANTHER" id="PTHR43864">
    <property type="entry name" value="HYPOXANTHINE/GUANINE PHOSPHORIBOSYLTRANSFERASE"/>
    <property type="match status" value="1"/>
</dbReference>
<dbReference type="OrthoDB" id="9790678at2"/>
<sequence length="194" mass="20964">METLQKIIQSEGKVVNEGVLKVDAFLNHGIDPKLMDQIGREFTSRMKGEQITKVVTVEASGIAPAVMAGLHLGVPVVFARKGTSTIHAEHLWKATAFSFTKEAYSELSISKELLNDDDRVLFIDDFLANGGAAKAILSIMRQSGATLIAYGAVIEKGFQGGGDWLRGMGVRVESLVRISGLQNGTIQFDEERGA</sequence>
<evidence type="ECO:0000256" key="2">
    <source>
        <dbReference type="ARBA" id="ARBA00022676"/>
    </source>
</evidence>
<dbReference type="GO" id="GO:0032265">
    <property type="term" value="P:XMP salvage"/>
    <property type="evidence" value="ECO:0007669"/>
    <property type="project" value="UniProtKB-UniRule"/>
</dbReference>
<feature type="binding site" evidence="5">
    <location>
        <position position="20"/>
    </location>
    <ligand>
        <name>xanthine</name>
        <dbReference type="ChEBI" id="CHEBI:17712"/>
    </ligand>
</feature>
<feature type="binding site" evidence="5">
    <location>
        <position position="27"/>
    </location>
    <ligand>
        <name>xanthine</name>
        <dbReference type="ChEBI" id="CHEBI:17712"/>
    </ligand>
</feature>
<gene>
    <name evidence="5" type="primary">xpt</name>
    <name evidence="8" type="ORF">N781_07480</name>
</gene>
<dbReference type="GO" id="GO:0000310">
    <property type="term" value="F:xanthine phosphoribosyltransferase activity"/>
    <property type="evidence" value="ECO:0007669"/>
    <property type="project" value="UniProtKB-UniRule"/>
</dbReference>
<dbReference type="SUPFAM" id="SSF53271">
    <property type="entry name" value="PRTase-like"/>
    <property type="match status" value="1"/>
</dbReference>
<evidence type="ECO:0000256" key="5">
    <source>
        <dbReference type="HAMAP-Rule" id="MF_01184"/>
    </source>
</evidence>
<dbReference type="EMBL" id="AVPE01000022">
    <property type="protein sequence ID" value="KGX89524.1"/>
    <property type="molecule type" value="Genomic_DNA"/>
</dbReference>
<dbReference type="HAMAP" id="MF_01184">
    <property type="entry name" value="XPRTase"/>
    <property type="match status" value="1"/>
</dbReference>
<feature type="binding site" evidence="5">
    <location>
        <position position="156"/>
    </location>
    <ligand>
        <name>xanthine</name>
        <dbReference type="ChEBI" id="CHEBI:17712"/>
    </ligand>
</feature>
<evidence type="ECO:0000256" key="4">
    <source>
        <dbReference type="ARBA" id="ARBA00022726"/>
    </source>
</evidence>
<dbReference type="Gene3D" id="3.40.50.2020">
    <property type="match status" value="1"/>
</dbReference>
<comment type="subcellular location">
    <subcellularLocation>
        <location evidence="5">Cytoplasm</location>
    </subcellularLocation>
</comment>
<comment type="caution">
    <text evidence="8">The sequence shown here is derived from an EMBL/GenBank/DDBJ whole genome shotgun (WGS) entry which is preliminary data.</text>
</comment>
<dbReference type="UniPathway" id="UPA00602">
    <property type="reaction ID" value="UER00658"/>
</dbReference>
<dbReference type="GO" id="GO:0005737">
    <property type="term" value="C:cytoplasm"/>
    <property type="evidence" value="ECO:0007669"/>
    <property type="project" value="UniProtKB-SubCell"/>
</dbReference>
<dbReference type="InterPro" id="IPR000836">
    <property type="entry name" value="PRTase_dom"/>
</dbReference>
<name>A0A0A5GC03_9BACI</name>
<evidence type="ECO:0000256" key="1">
    <source>
        <dbReference type="ARBA" id="ARBA00022490"/>
    </source>
</evidence>
<proteinExistence type="inferred from homology"/>
<dbReference type="Pfam" id="PF00156">
    <property type="entry name" value="Pribosyltran"/>
    <property type="match status" value="1"/>
</dbReference>
<dbReference type="InterPro" id="IPR050118">
    <property type="entry name" value="Pur/Pyrimidine_PRTase"/>
</dbReference>
<evidence type="ECO:0000313" key="8">
    <source>
        <dbReference type="EMBL" id="KGX89524.1"/>
    </source>
</evidence>
<dbReference type="EC" id="2.4.2.22" evidence="5 6"/>
<evidence type="ECO:0000313" key="9">
    <source>
        <dbReference type="Proteomes" id="UP000030528"/>
    </source>
</evidence>
<dbReference type="Proteomes" id="UP000030528">
    <property type="component" value="Unassembled WGS sequence"/>
</dbReference>
<comment type="pathway">
    <text evidence="5">Purine metabolism; XMP biosynthesis via salvage pathway; XMP from xanthine: step 1/1.</text>
</comment>
<dbReference type="RefSeq" id="WP_026801392.1">
    <property type="nucleotide sequence ID" value="NZ_AULI01000016.1"/>
</dbReference>
<comment type="similarity">
    <text evidence="5">Belongs to the purine/pyrimidine phosphoribosyltransferase family. Xpt subfamily.</text>
</comment>
<dbReference type="PANTHER" id="PTHR43864:SF1">
    <property type="entry name" value="XANTHINE PHOSPHORIBOSYLTRANSFERASE"/>
    <property type="match status" value="1"/>
</dbReference>
<evidence type="ECO:0000256" key="6">
    <source>
        <dbReference type="NCBIfam" id="TIGR01744"/>
    </source>
</evidence>
<reference evidence="8 9" key="1">
    <citation type="submission" date="2013-08" db="EMBL/GenBank/DDBJ databases">
        <authorList>
            <person name="Huang J."/>
            <person name="Wang G."/>
        </authorList>
    </citation>
    <scope>NUCLEOTIDE SEQUENCE [LARGE SCALE GENOMIC DNA]</scope>
    <source>
        <strain evidence="8 9">JSM 076056</strain>
    </source>
</reference>